<gene>
    <name evidence="8" type="ORF">COCSUDRAFT_17887</name>
</gene>
<dbReference type="Gene3D" id="1.50.40.10">
    <property type="entry name" value="Mitochondrial carrier domain"/>
    <property type="match status" value="2"/>
</dbReference>
<dbReference type="KEGG" id="csl:COCSUDRAFT_17887"/>
<evidence type="ECO:0000313" key="9">
    <source>
        <dbReference type="Proteomes" id="UP000007264"/>
    </source>
</evidence>
<organism evidence="8 9">
    <name type="scientific">Coccomyxa subellipsoidea (strain C-169)</name>
    <name type="common">Green microalga</name>
    <dbReference type="NCBI Taxonomy" id="574566"/>
    <lineage>
        <taxon>Eukaryota</taxon>
        <taxon>Viridiplantae</taxon>
        <taxon>Chlorophyta</taxon>
        <taxon>core chlorophytes</taxon>
        <taxon>Trebouxiophyceae</taxon>
        <taxon>Trebouxiophyceae incertae sedis</taxon>
        <taxon>Coccomyxaceae</taxon>
        <taxon>Coccomyxa</taxon>
        <taxon>Coccomyxa subellipsoidea</taxon>
    </lineage>
</organism>
<dbReference type="GO" id="GO:1904983">
    <property type="term" value="P:glycine import into mitochondrion"/>
    <property type="evidence" value="ECO:0007669"/>
    <property type="project" value="TreeGrafter"/>
</dbReference>
<sequence>SDLTGSLSGAVISTCVQPLDVVRTRMQADATRNAFSGMLGTFHSIVSNEGVRALWRGTSPTIARLSIGLGLQMCVMESLKDVFLRKHSKQNQADKLTKPEAFFTGGFARATAAAVTCPFTVVKTRMEYAGSSVQTEGLRGLFRGLGPTILTNAPFSAFYYLFYTSLQEGMQQHGTSKTVTNLASGAVAAVCATLLTQPTDMLRTHMQLGLGRGRAPLSVVKRTMQTALVWTLYEELQPALKQVLQKASK</sequence>
<dbReference type="PROSITE" id="PS50920">
    <property type="entry name" value="SOLCAR"/>
    <property type="match status" value="2"/>
</dbReference>
<dbReference type="InterPro" id="IPR023395">
    <property type="entry name" value="MCP_dom_sf"/>
</dbReference>
<comment type="similarity">
    <text evidence="7">Belongs to the mitochondrial carrier (TC 2.A.29) family.</text>
</comment>
<keyword evidence="4" id="KW-0677">Repeat</keyword>
<dbReference type="PANTHER" id="PTHR46181">
    <property type="entry name" value="MITOCHONDRIAL GLYCINE TRANSPORTER"/>
    <property type="match status" value="1"/>
</dbReference>
<evidence type="ECO:0000256" key="1">
    <source>
        <dbReference type="ARBA" id="ARBA00004141"/>
    </source>
</evidence>
<keyword evidence="2 7" id="KW-0813">Transport</keyword>
<feature type="repeat" description="Solcar" evidence="6">
    <location>
        <begin position="100"/>
        <end position="169"/>
    </location>
</feature>
<evidence type="ECO:0000256" key="6">
    <source>
        <dbReference type="PROSITE-ProRule" id="PRU00282"/>
    </source>
</evidence>
<feature type="repeat" description="Solcar" evidence="6">
    <location>
        <begin position="1"/>
        <end position="82"/>
    </location>
</feature>
<dbReference type="InterPro" id="IPR018108">
    <property type="entry name" value="MCP_transmembrane"/>
</dbReference>
<name>I0YRZ3_COCSC</name>
<keyword evidence="5 6" id="KW-0472">Membrane</keyword>
<dbReference type="Proteomes" id="UP000007264">
    <property type="component" value="Unassembled WGS sequence"/>
</dbReference>
<dbReference type="Pfam" id="PF00153">
    <property type="entry name" value="Mito_carr"/>
    <property type="match status" value="3"/>
</dbReference>
<protein>
    <submittedName>
        <fullName evidence="8">Mitochondrial carrier</fullName>
    </submittedName>
</protein>
<dbReference type="RefSeq" id="XP_005645706.1">
    <property type="nucleotide sequence ID" value="XM_005645649.1"/>
</dbReference>
<dbReference type="EMBL" id="AGSI01000013">
    <property type="protein sequence ID" value="EIE21162.1"/>
    <property type="molecule type" value="Genomic_DNA"/>
</dbReference>
<keyword evidence="9" id="KW-1185">Reference proteome</keyword>
<keyword evidence="3 6" id="KW-0812">Transmembrane</keyword>
<dbReference type="GeneID" id="17039144"/>
<dbReference type="GO" id="GO:0015187">
    <property type="term" value="F:glycine transmembrane transporter activity"/>
    <property type="evidence" value="ECO:0007669"/>
    <property type="project" value="TreeGrafter"/>
</dbReference>
<dbReference type="InterPro" id="IPR002067">
    <property type="entry name" value="MCP"/>
</dbReference>
<feature type="non-terminal residue" evidence="8">
    <location>
        <position position="1"/>
    </location>
</feature>
<dbReference type="SUPFAM" id="SSF103506">
    <property type="entry name" value="Mitochondrial carrier"/>
    <property type="match status" value="1"/>
</dbReference>
<dbReference type="OrthoDB" id="1924968at2759"/>
<dbReference type="PRINTS" id="PR00926">
    <property type="entry name" value="MITOCARRIER"/>
</dbReference>
<proteinExistence type="inferred from homology"/>
<evidence type="ECO:0000256" key="3">
    <source>
        <dbReference type="ARBA" id="ARBA00022692"/>
    </source>
</evidence>
<evidence type="ECO:0000256" key="4">
    <source>
        <dbReference type="ARBA" id="ARBA00022737"/>
    </source>
</evidence>
<evidence type="ECO:0000256" key="7">
    <source>
        <dbReference type="RuleBase" id="RU000488"/>
    </source>
</evidence>
<dbReference type="PANTHER" id="PTHR46181:SF3">
    <property type="entry name" value="MITOCHONDRIAL GLYCINE TRANSPORTER"/>
    <property type="match status" value="1"/>
</dbReference>
<dbReference type="GO" id="GO:0016020">
    <property type="term" value="C:membrane"/>
    <property type="evidence" value="ECO:0007669"/>
    <property type="project" value="UniProtKB-SubCell"/>
</dbReference>
<dbReference type="AlphaFoldDB" id="I0YRZ3"/>
<dbReference type="eggNOG" id="KOG0766">
    <property type="taxonomic scope" value="Eukaryota"/>
</dbReference>
<comment type="caution">
    <text evidence="8">The sequence shown here is derived from an EMBL/GenBank/DDBJ whole genome shotgun (WGS) entry which is preliminary data.</text>
</comment>
<evidence type="ECO:0000313" key="8">
    <source>
        <dbReference type="EMBL" id="EIE21162.1"/>
    </source>
</evidence>
<accession>I0YRZ3</accession>
<reference evidence="8 9" key="1">
    <citation type="journal article" date="2012" name="Genome Biol.">
        <title>The genome of the polar eukaryotic microalga coccomyxa subellipsoidea reveals traits of cold adaptation.</title>
        <authorList>
            <person name="Blanc G."/>
            <person name="Agarkova I."/>
            <person name="Grimwood J."/>
            <person name="Kuo A."/>
            <person name="Brueggeman A."/>
            <person name="Dunigan D."/>
            <person name="Gurnon J."/>
            <person name="Ladunga I."/>
            <person name="Lindquist E."/>
            <person name="Lucas S."/>
            <person name="Pangilinan J."/>
            <person name="Proschold T."/>
            <person name="Salamov A."/>
            <person name="Schmutz J."/>
            <person name="Weeks D."/>
            <person name="Yamada T."/>
            <person name="Claverie J.M."/>
            <person name="Grigoriev I."/>
            <person name="Van Etten J."/>
            <person name="Lomsadze A."/>
            <person name="Borodovsky M."/>
        </authorList>
    </citation>
    <scope>NUCLEOTIDE SEQUENCE [LARGE SCALE GENOMIC DNA]</scope>
    <source>
        <strain evidence="8 9">C-169</strain>
    </source>
</reference>
<evidence type="ECO:0000256" key="5">
    <source>
        <dbReference type="ARBA" id="ARBA00023136"/>
    </source>
</evidence>
<dbReference type="GO" id="GO:0005739">
    <property type="term" value="C:mitochondrion"/>
    <property type="evidence" value="ECO:0007669"/>
    <property type="project" value="TreeGrafter"/>
</dbReference>
<evidence type="ECO:0000256" key="2">
    <source>
        <dbReference type="ARBA" id="ARBA00022448"/>
    </source>
</evidence>
<comment type="subcellular location">
    <subcellularLocation>
        <location evidence="1">Membrane</location>
        <topology evidence="1">Multi-pass membrane protein</topology>
    </subcellularLocation>
</comment>